<dbReference type="InterPro" id="IPR029044">
    <property type="entry name" value="Nucleotide-diphossugar_trans"/>
</dbReference>
<proteinExistence type="predicted"/>
<protein>
    <submittedName>
        <fullName evidence="2">Molybdenum cofactor cytidylyltransferase</fullName>
    </submittedName>
</protein>
<dbReference type="PANTHER" id="PTHR43777:SF1">
    <property type="entry name" value="MOLYBDENUM COFACTOR CYTIDYLYLTRANSFERASE"/>
    <property type="match status" value="1"/>
</dbReference>
<dbReference type="PANTHER" id="PTHR43777">
    <property type="entry name" value="MOLYBDENUM COFACTOR CYTIDYLYLTRANSFERASE"/>
    <property type="match status" value="1"/>
</dbReference>
<keyword evidence="2" id="KW-0808">Transferase</keyword>
<dbReference type="CDD" id="cd04182">
    <property type="entry name" value="GT_2_like_f"/>
    <property type="match status" value="1"/>
</dbReference>
<evidence type="ECO:0000259" key="1">
    <source>
        <dbReference type="Pfam" id="PF12804"/>
    </source>
</evidence>
<dbReference type="Gene3D" id="3.90.550.10">
    <property type="entry name" value="Spore Coat Polysaccharide Biosynthesis Protein SpsA, Chain A"/>
    <property type="match status" value="1"/>
</dbReference>
<dbReference type="Pfam" id="PF12804">
    <property type="entry name" value="NTP_transf_3"/>
    <property type="match status" value="1"/>
</dbReference>
<dbReference type="SUPFAM" id="SSF53448">
    <property type="entry name" value="Nucleotide-diphospho-sugar transferases"/>
    <property type="match status" value="1"/>
</dbReference>
<reference evidence="2 3" key="1">
    <citation type="journal article" date="2013" name="Stand. Genomic Sci.">
        <title>Genomic Encyclopedia of Type Strains, Phase I: The one thousand microbial genomes (KMG-I) project.</title>
        <authorList>
            <person name="Kyrpides N.C."/>
            <person name="Woyke T."/>
            <person name="Eisen J.A."/>
            <person name="Garrity G."/>
            <person name="Lilburn T.G."/>
            <person name="Beck B.J."/>
            <person name="Whitman W.B."/>
            <person name="Hugenholtz P."/>
            <person name="Klenk H.P."/>
        </authorList>
    </citation>
    <scope>NUCLEOTIDE SEQUENCE [LARGE SCALE GENOMIC DNA]</scope>
    <source>
        <strain evidence="2 3">DSM 13484</strain>
    </source>
</reference>
<dbReference type="AlphaFoldDB" id="A0A562SZE5"/>
<evidence type="ECO:0000313" key="3">
    <source>
        <dbReference type="Proteomes" id="UP000316778"/>
    </source>
</evidence>
<dbReference type="InterPro" id="IPR025877">
    <property type="entry name" value="MobA-like_NTP_Trfase"/>
</dbReference>
<keyword evidence="2" id="KW-0548">Nucleotidyltransferase</keyword>
<keyword evidence="3" id="KW-1185">Reference proteome</keyword>
<accession>A0A562SZE5</accession>
<dbReference type="RefSeq" id="WP_145716629.1">
    <property type="nucleotide sequence ID" value="NZ_BAAAFY010000004.1"/>
</dbReference>
<dbReference type="Proteomes" id="UP000316778">
    <property type="component" value="Unassembled WGS sequence"/>
</dbReference>
<evidence type="ECO:0000313" key="2">
    <source>
        <dbReference type="EMBL" id="TWI86657.1"/>
    </source>
</evidence>
<gene>
    <name evidence="2" type="ORF">LX66_3919</name>
</gene>
<name>A0A562SZE5_CHIJA</name>
<sequence length="192" mass="20865">MTGLILLAAGASTRLGAPKQDLLYQGKTLLQHAIQVALSTNCTPVIVVQGAHALVISPEIPQERVTIVENPEWQEGMASSIRVGVTALEQRAPLATGVILMLCDQPLVDAEHLNNLVQKKLETGKSIVASYYNNTLGVPVLFDQSFFPHLQALKGQEGAKKLLYQYEQEVAAVPFPQGSVDIDTMTDYQQLD</sequence>
<feature type="domain" description="MobA-like NTP transferase" evidence="1">
    <location>
        <begin position="5"/>
        <end position="167"/>
    </location>
</feature>
<organism evidence="2 3">
    <name type="scientific">Chitinophaga japonensis</name>
    <name type="common">Flexibacter japonensis</name>
    <dbReference type="NCBI Taxonomy" id="104662"/>
    <lineage>
        <taxon>Bacteria</taxon>
        <taxon>Pseudomonadati</taxon>
        <taxon>Bacteroidota</taxon>
        <taxon>Chitinophagia</taxon>
        <taxon>Chitinophagales</taxon>
        <taxon>Chitinophagaceae</taxon>
        <taxon>Chitinophaga</taxon>
    </lineage>
</organism>
<dbReference type="OrthoDB" id="9779263at2"/>
<dbReference type="GO" id="GO:0016779">
    <property type="term" value="F:nucleotidyltransferase activity"/>
    <property type="evidence" value="ECO:0007669"/>
    <property type="project" value="UniProtKB-KW"/>
</dbReference>
<dbReference type="EMBL" id="VLLG01000004">
    <property type="protein sequence ID" value="TWI86657.1"/>
    <property type="molecule type" value="Genomic_DNA"/>
</dbReference>
<comment type="caution">
    <text evidence="2">The sequence shown here is derived from an EMBL/GenBank/DDBJ whole genome shotgun (WGS) entry which is preliminary data.</text>
</comment>